<dbReference type="PANTHER" id="PTHR11076:SF34">
    <property type="entry name" value="PROTEIN UMUC"/>
    <property type="match status" value="1"/>
</dbReference>
<dbReference type="EC" id="2.7.7.7" evidence="7"/>
<evidence type="ECO:0000256" key="2">
    <source>
        <dbReference type="ARBA" id="ARBA00022763"/>
    </source>
</evidence>
<dbReference type="Proteomes" id="UP000072520">
    <property type="component" value="Unassembled WGS sequence"/>
</dbReference>
<dbReference type="Gene3D" id="1.10.150.20">
    <property type="entry name" value="5' to 3' exonuclease, C-terminal subdomain"/>
    <property type="match status" value="1"/>
</dbReference>
<name>A0AB34VJF7_9GAMM</name>
<dbReference type="PROSITE" id="PS50173">
    <property type="entry name" value="UMUC"/>
    <property type="match status" value="1"/>
</dbReference>
<dbReference type="SUPFAM" id="SSF100879">
    <property type="entry name" value="Lesion bypass DNA polymerase (Y-family), little finger domain"/>
    <property type="match status" value="1"/>
</dbReference>
<comment type="caution">
    <text evidence="7">The sequence shown here is derived from an EMBL/GenBank/DDBJ whole genome shotgun (WGS) entry which is preliminary data.</text>
</comment>
<dbReference type="AlphaFoldDB" id="A0AB34VJF7"/>
<dbReference type="GO" id="GO:0042276">
    <property type="term" value="P:error-prone translesion synthesis"/>
    <property type="evidence" value="ECO:0007669"/>
    <property type="project" value="TreeGrafter"/>
</dbReference>
<keyword evidence="4" id="KW-0234">DNA repair</keyword>
<gene>
    <name evidence="7" type="ORF">RSA13_02775</name>
</gene>
<dbReference type="InterPro" id="IPR043502">
    <property type="entry name" value="DNA/RNA_pol_sf"/>
</dbReference>
<dbReference type="SUPFAM" id="SSF56672">
    <property type="entry name" value="DNA/RNA polymerases"/>
    <property type="match status" value="1"/>
</dbReference>
<dbReference type="EMBL" id="LDSI01000003">
    <property type="protein sequence ID" value="KTT00341.1"/>
    <property type="molecule type" value="Genomic_DNA"/>
</dbReference>
<keyword evidence="7" id="KW-0548">Nucleotidyltransferase</keyword>
<accession>A0AB34VJF7</accession>
<evidence type="ECO:0000259" key="6">
    <source>
        <dbReference type="PROSITE" id="PS50173"/>
    </source>
</evidence>
<dbReference type="InterPro" id="IPR017961">
    <property type="entry name" value="DNA_pol_Y-fam_little_finger"/>
</dbReference>
<dbReference type="GO" id="GO:0009432">
    <property type="term" value="P:SOS response"/>
    <property type="evidence" value="ECO:0007669"/>
    <property type="project" value="UniProtKB-KW"/>
</dbReference>
<reference evidence="7 8" key="1">
    <citation type="journal article" date="2016" name="Front. Microbiol.">
        <title>Genomic Resource of Rice Seed Associated Bacteria.</title>
        <authorList>
            <person name="Midha S."/>
            <person name="Bansal K."/>
            <person name="Sharma S."/>
            <person name="Kumar N."/>
            <person name="Patil P.P."/>
            <person name="Chaudhry V."/>
            <person name="Patil P.B."/>
        </authorList>
    </citation>
    <scope>NUCLEOTIDE SEQUENCE [LARGE SCALE GENOMIC DNA]</scope>
    <source>
        <strain evidence="7 8">RSA13</strain>
    </source>
</reference>
<dbReference type="Gene3D" id="3.30.1490.100">
    <property type="entry name" value="DNA polymerase, Y-family, little finger domain"/>
    <property type="match status" value="1"/>
</dbReference>
<proteinExistence type="inferred from homology"/>
<evidence type="ECO:0000256" key="5">
    <source>
        <dbReference type="ARBA" id="ARBA00023236"/>
    </source>
</evidence>
<dbReference type="Pfam" id="PF11799">
    <property type="entry name" value="IMS_C"/>
    <property type="match status" value="1"/>
</dbReference>
<organism evidence="7 8">
    <name type="scientific">Pantoea stewartii</name>
    <dbReference type="NCBI Taxonomy" id="66269"/>
    <lineage>
        <taxon>Bacteria</taxon>
        <taxon>Pseudomonadati</taxon>
        <taxon>Pseudomonadota</taxon>
        <taxon>Gammaproteobacteria</taxon>
        <taxon>Enterobacterales</taxon>
        <taxon>Erwiniaceae</taxon>
        <taxon>Pantoea</taxon>
    </lineage>
</organism>
<dbReference type="NCBIfam" id="NF002955">
    <property type="entry name" value="PRK03609.1"/>
    <property type="match status" value="1"/>
</dbReference>
<protein>
    <submittedName>
        <fullName evidence="7">DNA polymerase V subunit UmuC</fullName>
        <ecNumber evidence="7">2.7.7.7</ecNumber>
    </submittedName>
</protein>
<dbReference type="RefSeq" id="WP_058707922.1">
    <property type="nucleotide sequence ID" value="NZ_LDSI01000003.1"/>
</dbReference>
<dbReference type="PANTHER" id="PTHR11076">
    <property type="entry name" value="DNA REPAIR POLYMERASE UMUC / TRANSFERASE FAMILY MEMBER"/>
    <property type="match status" value="1"/>
</dbReference>
<sequence length="420" mass="47262">MFAIVDVNSFYASCEKVFRPDLRNQAVVVLSNNDGCVIARSAESKKFVRMGEPWFKIKNENFPVKIHAFSSNYALYASMSNRVMSVLEALSPRVEQYSIDEMFLDVRGIDFCTDFETFGREVRRSVREHTGLTVGVGIGKTKTLAKSAQWSSKEWPQFGGVLAITSHVRAEKMLALQPVEEVWGVGRRIAKKLNSMGITTALELSRANPAMIRKHFSVVLERTVRELNGESCISLEEAPPAKQQIVCSRSFGERVTEYEHMRQAICQHAERAAVKLRGEKQYCRQVCAFIKTSPFSPGETYYGNVASETLMSPSQDSRDIIEAAMRALDRVWISGHRYAKAGVMLNDFTPSGVAQLNLFDEVQPRANSKPLMQVIDHINQTGMGNIWFAGRGIAPAWQMKREMLSPAYTTRWSDIPVARL</sequence>
<dbReference type="InterPro" id="IPR036775">
    <property type="entry name" value="DNA_pol_Y-fam_lit_finger_sf"/>
</dbReference>
<dbReference type="GO" id="GO:0005829">
    <property type="term" value="C:cytosol"/>
    <property type="evidence" value="ECO:0007669"/>
    <property type="project" value="TreeGrafter"/>
</dbReference>
<dbReference type="InterPro" id="IPR001126">
    <property type="entry name" value="UmuC"/>
</dbReference>
<dbReference type="CDD" id="cd01700">
    <property type="entry name" value="PolY_Pol_V_umuC"/>
    <property type="match status" value="1"/>
</dbReference>
<dbReference type="InterPro" id="IPR025188">
    <property type="entry name" value="DUF4113"/>
</dbReference>
<evidence type="ECO:0000313" key="8">
    <source>
        <dbReference type="Proteomes" id="UP000072520"/>
    </source>
</evidence>
<keyword evidence="5" id="KW-0742">SOS response</keyword>
<dbReference type="GO" id="GO:0003684">
    <property type="term" value="F:damaged DNA binding"/>
    <property type="evidence" value="ECO:0007669"/>
    <property type="project" value="InterPro"/>
</dbReference>
<dbReference type="Gene3D" id="3.30.70.270">
    <property type="match status" value="1"/>
</dbReference>
<dbReference type="Pfam" id="PF00817">
    <property type="entry name" value="IMS"/>
    <property type="match status" value="1"/>
</dbReference>
<keyword evidence="2" id="KW-0227">DNA damage</keyword>
<comment type="similarity">
    <text evidence="1">Belongs to the DNA polymerase type-Y family.</text>
</comment>
<keyword evidence="3" id="KW-0741">SOS mutagenesis</keyword>
<evidence type="ECO:0000313" key="7">
    <source>
        <dbReference type="EMBL" id="KTT00341.1"/>
    </source>
</evidence>
<dbReference type="GO" id="GO:0003887">
    <property type="term" value="F:DNA-directed DNA polymerase activity"/>
    <property type="evidence" value="ECO:0007669"/>
    <property type="project" value="UniProtKB-EC"/>
</dbReference>
<dbReference type="InterPro" id="IPR050116">
    <property type="entry name" value="DNA_polymerase-Y"/>
</dbReference>
<evidence type="ECO:0000256" key="1">
    <source>
        <dbReference type="ARBA" id="ARBA00010945"/>
    </source>
</evidence>
<dbReference type="GO" id="GO:0006281">
    <property type="term" value="P:DNA repair"/>
    <property type="evidence" value="ECO:0007669"/>
    <property type="project" value="UniProtKB-KW"/>
</dbReference>
<keyword evidence="7" id="KW-0808">Transferase</keyword>
<evidence type="ECO:0000256" key="4">
    <source>
        <dbReference type="ARBA" id="ARBA00023204"/>
    </source>
</evidence>
<dbReference type="Gene3D" id="3.40.1170.60">
    <property type="match status" value="1"/>
</dbReference>
<evidence type="ECO:0000256" key="3">
    <source>
        <dbReference type="ARBA" id="ARBA00023199"/>
    </source>
</evidence>
<feature type="domain" description="UmuC" evidence="6">
    <location>
        <begin position="2"/>
        <end position="186"/>
    </location>
</feature>
<dbReference type="Pfam" id="PF13438">
    <property type="entry name" value="DUF4113"/>
    <property type="match status" value="1"/>
</dbReference>
<dbReference type="InterPro" id="IPR043128">
    <property type="entry name" value="Rev_trsase/Diguanyl_cyclase"/>
</dbReference>